<evidence type="ECO:0000313" key="7">
    <source>
        <dbReference type="EMBL" id="ETO30018.1"/>
    </source>
</evidence>
<keyword evidence="4" id="KW-0812">Transmembrane</keyword>
<dbReference type="GO" id="GO:0005777">
    <property type="term" value="C:peroxisome"/>
    <property type="evidence" value="ECO:0007669"/>
    <property type="project" value="TreeGrafter"/>
</dbReference>
<reference evidence="7 8" key="1">
    <citation type="journal article" date="2013" name="Curr. Biol.">
        <title>The Genome of the Foraminiferan Reticulomyxa filosa.</title>
        <authorList>
            <person name="Glockner G."/>
            <person name="Hulsmann N."/>
            <person name="Schleicher M."/>
            <person name="Noegel A.A."/>
            <person name="Eichinger L."/>
            <person name="Gallinger C."/>
            <person name="Pawlowski J."/>
            <person name="Sierra R."/>
            <person name="Euteneuer U."/>
            <person name="Pillet L."/>
            <person name="Moustafa A."/>
            <person name="Platzer M."/>
            <person name="Groth M."/>
            <person name="Szafranski K."/>
            <person name="Schliwa M."/>
        </authorList>
    </citation>
    <scope>NUCLEOTIDE SEQUENCE [LARGE SCALE GENOMIC DNA]</scope>
</reference>
<dbReference type="Pfam" id="PF07993">
    <property type="entry name" value="NAD_binding_4"/>
    <property type="match status" value="1"/>
</dbReference>
<comment type="catalytic activity">
    <reaction evidence="4">
        <text>a long-chain fatty acyl-CoA + 2 NADPH + 2 H(+) = a long-chain primary fatty alcohol + 2 NADP(+) + CoA</text>
        <dbReference type="Rhea" id="RHEA:52716"/>
        <dbReference type="ChEBI" id="CHEBI:15378"/>
        <dbReference type="ChEBI" id="CHEBI:57287"/>
        <dbReference type="ChEBI" id="CHEBI:57783"/>
        <dbReference type="ChEBI" id="CHEBI:58349"/>
        <dbReference type="ChEBI" id="CHEBI:77396"/>
        <dbReference type="ChEBI" id="CHEBI:83139"/>
        <dbReference type="EC" id="1.2.1.84"/>
    </reaction>
</comment>
<dbReference type="SUPFAM" id="SSF51735">
    <property type="entry name" value="NAD(P)-binding Rossmann-fold domains"/>
    <property type="match status" value="1"/>
</dbReference>
<evidence type="ECO:0000259" key="5">
    <source>
        <dbReference type="Pfam" id="PF03015"/>
    </source>
</evidence>
<evidence type="ECO:0000256" key="4">
    <source>
        <dbReference type="RuleBase" id="RU363097"/>
    </source>
</evidence>
<comment type="similarity">
    <text evidence="1 4">Belongs to the fatty acyl-CoA reductase family.</text>
</comment>
<keyword evidence="4" id="KW-0521">NADP</keyword>
<dbReference type="InterPro" id="IPR026055">
    <property type="entry name" value="FAR"/>
</dbReference>
<dbReference type="GO" id="GO:0080019">
    <property type="term" value="F:alcohol-forming very long-chain fatty acyl-CoA reductase activity"/>
    <property type="evidence" value="ECO:0007669"/>
    <property type="project" value="InterPro"/>
</dbReference>
<keyword evidence="3 4" id="KW-0443">Lipid metabolism</keyword>
<dbReference type="GO" id="GO:0035336">
    <property type="term" value="P:long-chain fatty-acyl-CoA metabolic process"/>
    <property type="evidence" value="ECO:0007669"/>
    <property type="project" value="TreeGrafter"/>
</dbReference>
<proteinExistence type="inferred from homology"/>
<dbReference type="Pfam" id="PF03015">
    <property type="entry name" value="Sterile"/>
    <property type="match status" value="1"/>
</dbReference>
<accession>X6NVV0</accession>
<comment type="caution">
    <text evidence="7">The sequence shown here is derived from an EMBL/GenBank/DDBJ whole genome shotgun (WGS) entry which is preliminary data.</text>
</comment>
<feature type="transmembrane region" description="Helical" evidence="4">
    <location>
        <begin position="12"/>
        <end position="31"/>
    </location>
</feature>
<dbReference type="PANTHER" id="PTHR11011">
    <property type="entry name" value="MALE STERILITY PROTEIN 2-RELATED"/>
    <property type="match status" value="1"/>
</dbReference>
<keyword evidence="8" id="KW-1185">Reference proteome</keyword>
<dbReference type="InterPro" id="IPR036291">
    <property type="entry name" value="NAD(P)-bd_dom_sf"/>
</dbReference>
<dbReference type="GO" id="GO:0102965">
    <property type="term" value="F:alcohol-forming long-chain fatty acyl-CoA reductase activity"/>
    <property type="evidence" value="ECO:0007669"/>
    <property type="project" value="UniProtKB-EC"/>
</dbReference>
<protein>
    <recommendedName>
        <fullName evidence="4">Fatty acyl-CoA reductase</fullName>
        <ecNumber evidence="4">1.2.1.84</ecNumber>
    </recommendedName>
</protein>
<dbReference type="OrthoDB" id="429813at2759"/>
<dbReference type="Gene3D" id="3.40.50.720">
    <property type="entry name" value="NAD(P)-binding Rossmann-like Domain"/>
    <property type="match status" value="1"/>
</dbReference>
<keyword evidence="4" id="KW-0472">Membrane</keyword>
<dbReference type="Proteomes" id="UP000023152">
    <property type="component" value="Unassembled WGS sequence"/>
</dbReference>
<gene>
    <name evidence="7" type="ORF">RFI_07102</name>
</gene>
<evidence type="ECO:0000256" key="1">
    <source>
        <dbReference type="ARBA" id="ARBA00005928"/>
    </source>
</evidence>
<keyword evidence="4" id="KW-1133">Transmembrane helix</keyword>
<name>X6NVV0_RETFI</name>
<feature type="transmembrane region" description="Helical" evidence="4">
    <location>
        <begin position="548"/>
        <end position="568"/>
    </location>
</feature>
<dbReference type="EMBL" id="ASPP01005718">
    <property type="protein sequence ID" value="ETO30018.1"/>
    <property type="molecule type" value="Genomic_DNA"/>
</dbReference>
<comment type="function">
    <text evidence="4">Catalyzes the reduction of fatty acyl-CoA to fatty alcohols.</text>
</comment>
<dbReference type="InterPro" id="IPR013120">
    <property type="entry name" value="FAR_NAD-bd"/>
</dbReference>
<feature type="domain" description="Fatty acyl-CoA reductase C-terminal" evidence="5">
    <location>
        <begin position="422"/>
        <end position="494"/>
    </location>
</feature>
<evidence type="ECO:0000259" key="6">
    <source>
        <dbReference type="Pfam" id="PF07993"/>
    </source>
</evidence>
<dbReference type="AlphaFoldDB" id="X6NVV0"/>
<sequence>MNVNDLLGSHDFFITGASGFIGTFLLYKLLIIRKRQKNDRKIFVLLRNSKEHKNVECRLRDEVISNVVFDEIRKDIESMVGKTLIAIEGDITREKSFGICDEDMKKLASKDNKLMFIHCAADIQFDRPLNVAMQINVSGSYECVKLAEKCNTVGFLHVSTLYANSRMKRDSVVKEQLYETELNGVAVFEEWEKCNRNFDTKKITQLMCPDEGNVWPNTYTLTKNIAEKVVIAHCKKAKMPLAITRLGIVSPCYREHPGWFVGNGGFVFVGIGAATGHLRYFNGDGRGRPDLVPVDFTVNGILGACTDMIATKQQQEQEEEQKEEEPQSDTYCIYQLGIAHKEPEDWGWDKLFAYTAPRFRAENFTETAPGYVHFIPNKHLFACVEWILLDLPLLFGRPVEWFLTSCCGGGGGANSETQPKLSRKIAFLRKAREKMRWLNENYTYFMNGRWGFDHTNVVALFDRLDESSKLEFDFDVHSICTNKYVCETIIAVMKKWQAHKAMKAQKEKERQELLLAAGKKDLSQQRIIDIVKRLGVSLGGIGQSDVGYPWLVSLIVTLLLLWLFFVVFG</sequence>
<keyword evidence="4" id="KW-0560">Oxidoreductase</keyword>
<dbReference type="EC" id="1.2.1.84" evidence="4"/>
<dbReference type="PANTHER" id="PTHR11011:SF45">
    <property type="entry name" value="FATTY ACYL-COA REDUCTASE CG8306-RELATED"/>
    <property type="match status" value="1"/>
</dbReference>
<evidence type="ECO:0000256" key="2">
    <source>
        <dbReference type="ARBA" id="ARBA00022516"/>
    </source>
</evidence>
<feature type="domain" description="Thioester reductase (TE)" evidence="6">
    <location>
        <begin position="14"/>
        <end position="301"/>
    </location>
</feature>
<dbReference type="InterPro" id="IPR033640">
    <property type="entry name" value="FAR_C"/>
</dbReference>
<evidence type="ECO:0000256" key="3">
    <source>
        <dbReference type="ARBA" id="ARBA00023098"/>
    </source>
</evidence>
<organism evidence="7 8">
    <name type="scientific">Reticulomyxa filosa</name>
    <dbReference type="NCBI Taxonomy" id="46433"/>
    <lineage>
        <taxon>Eukaryota</taxon>
        <taxon>Sar</taxon>
        <taxon>Rhizaria</taxon>
        <taxon>Retaria</taxon>
        <taxon>Foraminifera</taxon>
        <taxon>Monothalamids</taxon>
        <taxon>Reticulomyxidae</taxon>
        <taxon>Reticulomyxa</taxon>
    </lineage>
</organism>
<keyword evidence="2 4" id="KW-0444">Lipid biosynthesis</keyword>
<evidence type="ECO:0000313" key="8">
    <source>
        <dbReference type="Proteomes" id="UP000023152"/>
    </source>
</evidence>